<evidence type="ECO:0000256" key="8">
    <source>
        <dbReference type="ARBA" id="ARBA00023315"/>
    </source>
</evidence>
<gene>
    <name evidence="12" type="ORF">RSET0789_LOCUS170</name>
</gene>
<dbReference type="InterPro" id="IPR001594">
    <property type="entry name" value="Palmitoyltrfase_DHHC"/>
</dbReference>
<keyword evidence="7" id="KW-0449">Lipoprotein</keyword>
<sequence>MFLLDGKIMLGSDAPLFFFTNFLILFVGLLNYFYLLPHLFDLQKLQLQESIVSQDHSIWLPGTLIQALFLIFIFSTFVSLWVCAITDPGIIPGKSHPDKPPVPTDGIPIGGPLGHRYCATCNIFRPPRSKHCNSCNVCVSKFDHHCPWVGNCIGERNHRIFFLFLCSISFATCIVTYTCMQILYLSYFGIDSQSQTSEEIDENMGSEDIADNLYQSSDEIPVFVRLWNECTQLPFVILICVFTLMCAWSLVSLMCYHAMIIAMAQTTNERVRSVYADGTNINTADQGIFKNCYNGLFACDRVPPSRLPDDFSEIVYCEDEESSNGNLSTS</sequence>
<dbReference type="GO" id="GO:0005794">
    <property type="term" value="C:Golgi apparatus"/>
    <property type="evidence" value="ECO:0007669"/>
    <property type="project" value="TreeGrafter"/>
</dbReference>
<comment type="catalytic activity">
    <reaction evidence="9 10">
        <text>L-cysteinyl-[protein] + hexadecanoyl-CoA = S-hexadecanoyl-L-cysteinyl-[protein] + CoA</text>
        <dbReference type="Rhea" id="RHEA:36683"/>
        <dbReference type="Rhea" id="RHEA-COMP:10131"/>
        <dbReference type="Rhea" id="RHEA-COMP:11032"/>
        <dbReference type="ChEBI" id="CHEBI:29950"/>
        <dbReference type="ChEBI" id="CHEBI:57287"/>
        <dbReference type="ChEBI" id="CHEBI:57379"/>
        <dbReference type="ChEBI" id="CHEBI:74151"/>
        <dbReference type="EC" id="2.3.1.225"/>
    </reaction>
</comment>
<dbReference type="Pfam" id="PF01529">
    <property type="entry name" value="DHHC"/>
    <property type="match status" value="1"/>
</dbReference>
<comment type="similarity">
    <text evidence="10">Belongs to the DHHC palmitoyltransferase family.</text>
</comment>
<evidence type="ECO:0000256" key="9">
    <source>
        <dbReference type="ARBA" id="ARBA00048048"/>
    </source>
</evidence>
<dbReference type="GO" id="GO:0019706">
    <property type="term" value="F:protein-cysteine S-palmitoyltransferase activity"/>
    <property type="evidence" value="ECO:0007669"/>
    <property type="project" value="UniProtKB-EC"/>
</dbReference>
<evidence type="ECO:0000256" key="3">
    <source>
        <dbReference type="ARBA" id="ARBA00022692"/>
    </source>
</evidence>
<comment type="domain">
    <text evidence="10">The DHHC domain is required for palmitoyltransferase activity.</text>
</comment>
<feature type="transmembrane region" description="Helical" evidence="10">
    <location>
        <begin position="160"/>
        <end position="184"/>
    </location>
</feature>
<evidence type="ECO:0000259" key="11">
    <source>
        <dbReference type="Pfam" id="PF01529"/>
    </source>
</evidence>
<accession>A0A7S0FBB6</accession>
<feature type="transmembrane region" description="Helical" evidence="10">
    <location>
        <begin position="235"/>
        <end position="262"/>
    </location>
</feature>
<name>A0A7S0FBB6_9STRA</name>
<dbReference type="PROSITE" id="PS50216">
    <property type="entry name" value="DHHC"/>
    <property type="match status" value="1"/>
</dbReference>
<evidence type="ECO:0000256" key="6">
    <source>
        <dbReference type="ARBA" id="ARBA00023139"/>
    </source>
</evidence>
<evidence type="ECO:0000313" key="12">
    <source>
        <dbReference type="EMBL" id="CAD8350209.1"/>
    </source>
</evidence>
<evidence type="ECO:0000256" key="10">
    <source>
        <dbReference type="RuleBase" id="RU079119"/>
    </source>
</evidence>
<reference evidence="12" key="1">
    <citation type="submission" date="2021-01" db="EMBL/GenBank/DDBJ databases">
        <authorList>
            <person name="Corre E."/>
            <person name="Pelletier E."/>
            <person name="Niang G."/>
            <person name="Scheremetjew M."/>
            <person name="Finn R."/>
            <person name="Kale V."/>
            <person name="Holt S."/>
            <person name="Cochrane G."/>
            <person name="Meng A."/>
            <person name="Brown T."/>
            <person name="Cohen L."/>
        </authorList>
    </citation>
    <scope>NUCLEOTIDE SEQUENCE</scope>
    <source>
        <strain evidence="12">CCMP 1694</strain>
    </source>
</reference>
<dbReference type="AlphaFoldDB" id="A0A7S0FBB6"/>
<dbReference type="EMBL" id="HBEI01000234">
    <property type="protein sequence ID" value="CAD8350209.1"/>
    <property type="molecule type" value="Transcribed_RNA"/>
</dbReference>
<dbReference type="EC" id="2.3.1.225" evidence="10"/>
<evidence type="ECO:0000256" key="1">
    <source>
        <dbReference type="ARBA" id="ARBA00004127"/>
    </source>
</evidence>
<proteinExistence type="inferred from homology"/>
<keyword evidence="4 10" id="KW-1133">Transmembrane helix</keyword>
<keyword evidence="6" id="KW-0564">Palmitate</keyword>
<evidence type="ECO:0000256" key="5">
    <source>
        <dbReference type="ARBA" id="ARBA00023136"/>
    </source>
</evidence>
<feature type="transmembrane region" description="Helical" evidence="10">
    <location>
        <begin position="64"/>
        <end position="85"/>
    </location>
</feature>
<dbReference type="InterPro" id="IPR039859">
    <property type="entry name" value="PFA4/ZDH16/20/ERF2-like"/>
</dbReference>
<keyword evidence="8 10" id="KW-0012">Acyltransferase</keyword>
<organism evidence="12">
    <name type="scientific">Sundstroemia setigera</name>
    <dbReference type="NCBI Taxonomy" id="3005"/>
    <lineage>
        <taxon>Eukaryota</taxon>
        <taxon>Sar</taxon>
        <taxon>Stramenopiles</taxon>
        <taxon>Ochrophyta</taxon>
        <taxon>Bacillariophyta</taxon>
        <taxon>Coscinodiscophyceae</taxon>
        <taxon>Rhizosoleniophycidae</taxon>
        <taxon>Rhizosoleniales</taxon>
        <taxon>Rhizosoleniaceae</taxon>
        <taxon>Sundstroemia</taxon>
    </lineage>
</organism>
<feature type="transmembrane region" description="Helical" evidence="10">
    <location>
        <begin position="16"/>
        <end position="35"/>
    </location>
</feature>
<evidence type="ECO:0000256" key="4">
    <source>
        <dbReference type="ARBA" id="ARBA00022989"/>
    </source>
</evidence>
<dbReference type="GO" id="GO:0005783">
    <property type="term" value="C:endoplasmic reticulum"/>
    <property type="evidence" value="ECO:0007669"/>
    <property type="project" value="TreeGrafter"/>
</dbReference>
<protein>
    <recommendedName>
        <fullName evidence="10">Palmitoyltransferase</fullName>
        <ecNumber evidence="10">2.3.1.225</ecNumber>
    </recommendedName>
</protein>
<dbReference type="GO" id="GO:0006612">
    <property type="term" value="P:protein targeting to membrane"/>
    <property type="evidence" value="ECO:0007669"/>
    <property type="project" value="TreeGrafter"/>
</dbReference>
<dbReference type="PANTHER" id="PTHR22883:SF43">
    <property type="entry name" value="PALMITOYLTRANSFERASE APP"/>
    <property type="match status" value="1"/>
</dbReference>
<evidence type="ECO:0000256" key="2">
    <source>
        <dbReference type="ARBA" id="ARBA00022679"/>
    </source>
</evidence>
<keyword evidence="3 10" id="KW-0812">Transmembrane</keyword>
<evidence type="ECO:0000256" key="7">
    <source>
        <dbReference type="ARBA" id="ARBA00023288"/>
    </source>
</evidence>
<keyword evidence="5 10" id="KW-0472">Membrane</keyword>
<feature type="domain" description="Palmitoyltransferase DHHC" evidence="11">
    <location>
        <begin position="115"/>
        <end position="272"/>
    </location>
</feature>
<comment type="subcellular location">
    <subcellularLocation>
        <location evidence="1">Endomembrane system</location>
        <topology evidence="1">Multi-pass membrane protein</topology>
    </subcellularLocation>
</comment>
<dbReference type="PANTHER" id="PTHR22883">
    <property type="entry name" value="ZINC FINGER DHHC DOMAIN CONTAINING PROTEIN"/>
    <property type="match status" value="1"/>
</dbReference>
<keyword evidence="2 10" id="KW-0808">Transferase</keyword>